<dbReference type="PANTHER" id="PTHR42852">
    <property type="entry name" value="THIOL:DISULFIDE INTERCHANGE PROTEIN DSBE"/>
    <property type="match status" value="1"/>
</dbReference>
<dbReference type="InterPro" id="IPR050553">
    <property type="entry name" value="Thioredoxin_ResA/DsbE_sf"/>
</dbReference>
<dbReference type="AlphaFoldDB" id="A0A4V2X8U1"/>
<sequence>MKSLLSIFCSIISILFVSGCVSSLEEDKTQINISSREYPGMEVSLKITRGLPLSPKEIHTTLLDSLGRARIEFFHKDTLHALLVVGEYEFFTTLYLEPGSSIDLTIANGLPQYDGDLKIINSYYHKINLNAIEGQEYVNSNYAKYISASPLKQQVYLDSLAIIGIELKKQIERDNSISDHYRQMLIDYFALFEITQRMDFNTKVDLNKINNEEKIVVLDSTLSNAFENFSIQSKYVKYPNYLWYMNMRLRPLLFNILSYHYENGIKMEEYEYIKKAIFKDPKLNDYREILLAMLVSKMLHDDDIAYELGSKLTSSFQKDYPESKYLNDLTYILPELFQLKSGMPMKDIEMHDPSGKAFNVSSLKGNLVYIDVWATWCGPCLDELEYSKKLSKKYSNQSGLKFLYVSIDEDTEKWKKFLKEELQIKGLHGIQNSEFVADSSMITNLYKFSGIPRYILIDKNGKIINSNAKRPSELVTGNHLDSLLAL</sequence>
<dbReference type="InterPro" id="IPR013740">
    <property type="entry name" value="Redoxin"/>
</dbReference>
<organism evidence="6 7">
    <name type="scientific">Arundinibacter roseus</name>
    <dbReference type="NCBI Taxonomy" id="2070510"/>
    <lineage>
        <taxon>Bacteria</taxon>
        <taxon>Pseudomonadati</taxon>
        <taxon>Bacteroidota</taxon>
        <taxon>Cytophagia</taxon>
        <taxon>Cytophagales</taxon>
        <taxon>Spirosomataceae</taxon>
        <taxon>Arundinibacter</taxon>
    </lineage>
</organism>
<dbReference type="Gene3D" id="3.40.30.10">
    <property type="entry name" value="Glutaredoxin"/>
    <property type="match status" value="1"/>
</dbReference>
<dbReference type="CDD" id="cd02966">
    <property type="entry name" value="TlpA_like_family"/>
    <property type="match status" value="1"/>
</dbReference>
<dbReference type="SUPFAM" id="SSF52833">
    <property type="entry name" value="Thioredoxin-like"/>
    <property type="match status" value="1"/>
</dbReference>
<dbReference type="GO" id="GO:0016491">
    <property type="term" value="F:oxidoreductase activity"/>
    <property type="evidence" value="ECO:0007669"/>
    <property type="project" value="InterPro"/>
</dbReference>
<dbReference type="GO" id="GO:0017004">
    <property type="term" value="P:cytochrome complex assembly"/>
    <property type="evidence" value="ECO:0007669"/>
    <property type="project" value="UniProtKB-KW"/>
</dbReference>
<accession>A0A4V2X8U1</accession>
<dbReference type="Proteomes" id="UP000295706">
    <property type="component" value="Unassembled WGS sequence"/>
</dbReference>
<keyword evidence="4" id="KW-0676">Redox-active center</keyword>
<dbReference type="PROSITE" id="PS51352">
    <property type="entry name" value="THIOREDOXIN_2"/>
    <property type="match status" value="1"/>
</dbReference>
<dbReference type="GO" id="GO:0030313">
    <property type="term" value="C:cell envelope"/>
    <property type="evidence" value="ECO:0007669"/>
    <property type="project" value="UniProtKB-SubCell"/>
</dbReference>
<dbReference type="InterPro" id="IPR036249">
    <property type="entry name" value="Thioredoxin-like_sf"/>
</dbReference>
<dbReference type="OrthoDB" id="6399635at2"/>
<evidence type="ECO:0000256" key="4">
    <source>
        <dbReference type="ARBA" id="ARBA00023284"/>
    </source>
</evidence>
<protein>
    <submittedName>
        <fullName evidence="6">TlpA family protein disulfide reductase</fullName>
    </submittedName>
</protein>
<evidence type="ECO:0000313" key="7">
    <source>
        <dbReference type="Proteomes" id="UP000295706"/>
    </source>
</evidence>
<keyword evidence="7" id="KW-1185">Reference proteome</keyword>
<evidence type="ECO:0000313" key="6">
    <source>
        <dbReference type="EMBL" id="TDB61135.1"/>
    </source>
</evidence>
<evidence type="ECO:0000256" key="2">
    <source>
        <dbReference type="ARBA" id="ARBA00022748"/>
    </source>
</evidence>
<keyword evidence="2" id="KW-0201">Cytochrome c-type biogenesis</keyword>
<gene>
    <name evidence="6" type="ORF">EZE20_19915</name>
</gene>
<reference evidence="6 7" key="1">
    <citation type="submission" date="2019-02" db="EMBL/GenBank/DDBJ databases">
        <title>Arundinibacter roseus gen. nov., sp. nov., a new member of the family Cytophagaceae.</title>
        <authorList>
            <person name="Szuroczki S."/>
            <person name="Khayer B."/>
            <person name="Sproer C."/>
            <person name="Toumi M."/>
            <person name="Szabo A."/>
            <person name="Felfoldi T."/>
            <person name="Schumann P."/>
            <person name="Toth E."/>
        </authorList>
    </citation>
    <scope>NUCLEOTIDE SEQUENCE [LARGE SCALE GENOMIC DNA]</scope>
    <source>
        <strain evidence="6 7">DMA-k-7a</strain>
    </source>
</reference>
<comment type="subcellular location">
    <subcellularLocation>
        <location evidence="1">Cell envelope</location>
    </subcellularLocation>
</comment>
<dbReference type="EMBL" id="SMJU01000015">
    <property type="protein sequence ID" value="TDB61135.1"/>
    <property type="molecule type" value="Genomic_DNA"/>
</dbReference>
<comment type="caution">
    <text evidence="6">The sequence shown here is derived from an EMBL/GenBank/DDBJ whole genome shotgun (WGS) entry which is preliminary data.</text>
</comment>
<proteinExistence type="predicted"/>
<evidence type="ECO:0000256" key="1">
    <source>
        <dbReference type="ARBA" id="ARBA00004196"/>
    </source>
</evidence>
<dbReference type="RefSeq" id="WP_132121010.1">
    <property type="nucleotide sequence ID" value="NZ_SMJU01000015.1"/>
</dbReference>
<dbReference type="PANTHER" id="PTHR42852:SF6">
    <property type="entry name" value="THIOL:DISULFIDE INTERCHANGE PROTEIN DSBE"/>
    <property type="match status" value="1"/>
</dbReference>
<feature type="domain" description="Thioredoxin" evidence="5">
    <location>
        <begin position="339"/>
        <end position="485"/>
    </location>
</feature>
<dbReference type="Pfam" id="PF08534">
    <property type="entry name" value="Redoxin"/>
    <property type="match status" value="1"/>
</dbReference>
<evidence type="ECO:0000256" key="3">
    <source>
        <dbReference type="ARBA" id="ARBA00023157"/>
    </source>
</evidence>
<dbReference type="InterPro" id="IPR013766">
    <property type="entry name" value="Thioredoxin_domain"/>
</dbReference>
<evidence type="ECO:0000259" key="5">
    <source>
        <dbReference type="PROSITE" id="PS51352"/>
    </source>
</evidence>
<keyword evidence="3" id="KW-1015">Disulfide bond</keyword>
<dbReference type="PROSITE" id="PS51257">
    <property type="entry name" value="PROKAR_LIPOPROTEIN"/>
    <property type="match status" value="1"/>
</dbReference>
<name>A0A4V2X8U1_9BACT</name>